<reference evidence="5" key="1">
    <citation type="submission" date="2017-02" db="EMBL/GenBank/DDBJ databases">
        <authorList>
            <person name="Varghese N."/>
            <person name="Submissions S."/>
        </authorList>
    </citation>
    <scope>NUCLEOTIDE SEQUENCE [LARGE SCALE GENOMIC DNA]</scope>
    <source>
        <strain evidence="5">DSM 24091</strain>
    </source>
</reference>
<protein>
    <submittedName>
        <fullName evidence="4">FAD/FMN-containing dehydrogenase</fullName>
    </submittedName>
</protein>
<dbReference type="GO" id="GO:0016899">
    <property type="term" value="F:oxidoreductase activity, acting on the CH-OH group of donors, oxygen as acceptor"/>
    <property type="evidence" value="ECO:0007669"/>
    <property type="project" value="InterPro"/>
</dbReference>
<dbReference type="InterPro" id="IPR010031">
    <property type="entry name" value="FAD_lactone_oxidase-like"/>
</dbReference>
<keyword evidence="1" id="KW-0285">Flavoprotein</keyword>
<feature type="domain" description="FAD-binding PCMH-type" evidence="3">
    <location>
        <begin position="59"/>
        <end position="230"/>
    </location>
</feature>
<dbReference type="EMBL" id="FUZF01000001">
    <property type="protein sequence ID" value="SKB41196.1"/>
    <property type="molecule type" value="Genomic_DNA"/>
</dbReference>
<proteinExistence type="predicted"/>
<dbReference type="PANTHER" id="PTHR43762:SF1">
    <property type="entry name" value="D-ARABINONO-1,4-LACTONE OXIDASE"/>
    <property type="match status" value="1"/>
</dbReference>
<keyword evidence="5" id="KW-1185">Reference proteome</keyword>
<evidence type="ECO:0000259" key="3">
    <source>
        <dbReference type="PROSITE" id="PS51387"/>
    </source>
</evidence>
<accession>A0A1T5B1S7</accession>
<dbReference type="Gene3D" id="3.40.462.10">
    <property type="entry name" value="FAD-linked oxidases, C-terminal domain"/>
    <property type="match status" value="1"/>
</dbReference>
<dbReference type="SUPFAM" id="SSF55103">
    <property type="entry name" value="FAD-linked oxidases, C-terminal domain"/>
    <property type="match status" value="1"/>
</dbReference>
<gene>
    <name evidence="4" type="ORF">SAMN05660841_00390</name>
</gene>
<dbReference type="InterPro" id="IPR016166">
    <property type="entry name" value="FAD-bd_PCMH"/>
</dbReference>
<dbReference type="InterPro" id="IPR016170">
    <property type="entry name" value="Cytok_DH_C_sf"/>
</dbReference>
<dbReference type="PANTHER" id="PTHR43762">
    <property type="entry name" value="L-GULONOLACTONE OXIDASE"/>
    <property type="match status" value="1"/>
</dbReference>
<dbReference type="Pfam" id="PF01565">
    <property type="entry name" value="FAD_binding_4"/>
    <property type="match status" value="1"/>
</dbReference>
<dbReference type="PROSITE" id="PS51387">
    <property type="entry name" value="FAD_PCMH"/>
    <property type="match status" value="1"/>
</dbReference>
<evidence type="ECO:0000313" key="4">
    <source>
        <dbReference type="EMBL" id="SKB41196.1"/>
    </source>
</evidence>
<dbReference type="Gene3D" id="3.30.465.10">
    <property type="match status" value="1"/>
</dbReference>
<evidence type="ECO:0000256" key="1">
    <source>
        <dbReference type="ARBA" id="ARBA00022630"/>
    </source>
</evidence>
<dbReference type="InterPro" id="IPR016164">
    <property type="entry name" value="FAD-linked_Oxase-like_C"/>
</dbReference>
<evidence type="ECO:0000313" key="5">
    <source>
        <dbReference type="Proteomes" id="UP000190150"/>
    </source>
</evidence>
<dbReference type="InterPro" id="IPR016167">
    <property type="entry name" value="FAD-bd_PCMH_sub1"/>
</dbReference>
<dbReference type="GO" id="GO:0071949">
    <property type="term" value="F:FAD binding"/>
    <property type="evidence" value="ECO:0007669"/>
    <property type="project" value="InterPro"/>
</dbReference>
<dbReference type="AlphaFoldDB" id="A0A1T5B1S7"/>
<organism evidence="4 5">
    <name type="scientific">Sphingobacterium nematocida</name>
    <dbReference type="NCBI Taxonomy" id="1513896"/>
    <lineage>
        <taxon>Bacteria</taxon>
        <taxon>Pseudomonadati</taxon>
        <taxon>Bacteroidota</taxon>
        <taxon>Sphingobacteriia</taxon>
        <taxon>Sphingobacteriales</taxon>
        <taxon>Sphingobacteriaceae</taxon>
        <taxon>Sphingobacterium</taxon>
    </lineage>
</organism>
<dbReference type="Proteomes" id="UP000190150">
    <property type="component" value="Unassembled WGS sequence"/>
</dbReference>
<dbReference type="InterPro" id="IPR016169">
    <property type="entry name" value="FAD-bd_PCMH_sub2"/>
</dbReference>
<dbReference type="InterPro" id="IPR036318">
    <property type="entry name" value="FAD-bd_PCMH-like_sf"/>
</dbReference>
<evidence type="ECO:0000256" key="2">
    <source>
        <dbReference type="ARBA" id="ARBA00022827"/>
    </source>
</evidence>
<sequence length="491" mass="56599">MYSVMKKRYFWLIEAACLLLFLSIPSFHLLKTKWNENGTEIELPQGYTNDASQLNLTKMDTIIAIPADKNQIETQLKDIFKYAAEKGLKVSISGAKHSMGGHTISPDGILLNMLPYKHMELDTVNNILSIGAGALWEDALKYLDKHGKSIAIMQAFSSFSIGGSISVNGHGWQKDLPPISKSVHSFLIMLADGKVLNCSRNENQELFKLVLGGYGLFGVILDVKLHVVDNMALTHKYMSLSPTDYVSYYKKYVSDNPKVNLIFGRLRISDKHFLEEATLNYFEEVKMDVPRLQQTKSTEAQRLVFRGSVGSEYGKRLRWDLETGKNKVSKNTVYSRNELLNDHVSLIENKDTASTDLLQEYFIPERHFNHFVQDIKPILKKSKIDLLNITIRGVREDKDSYLNYAKEDVYGFVILFNQKKTKEQEKAMKELTNELVDAALKNEGTFYLPYRLHIDREKMRKSYPQVDSFFRLKLKYDPTELFSNRFYEHYK</sequence>
<dbReference type="InterPro" id="IPR006094">
    <property type="entry name" value="Oxid_FAD_bind_N"/>
</dbReference>
<name>A0A1T5B1S7_9SPHI</name>
<dbReference type="Gene3D" id="3.30.43.10">
    <property type="entry name" value="Uridine Diphospho-n-acetylenolpyruvylglucosamine Reductase, domain 2"/>
    <property type="match status" value="1"/>
</dbReference>
<dbReference type="STRING" id="1513896.SAMN05660841_00390"/>
<dbReference type="SUPFAM" id="SSF56176">
    <property type="entry name" value="FAD-binding/transporter-associated domain-like"/>
    <property type="match status" value="1"/>
</dbReference>
<keyword evidence="2" id="KW-0274">FAD</keyword>